<dbReference type="Proteomes" id="UP001516023">
    <property type="component" value="Unassembled WGS sequence"/>
</dbReference>
<dbReference type="EMBL" id="JABMIG020000287">
    <property type="protein sequence ID" value="KAL3782391.1"/>
    <property type="molecule type" value="Genomic_DNA"/>
</dbReference>
<evidence type="ECO:0000313" key="3">
    <source>
        <dbReference type="Proteomes" id="UP001516023"/>
    </source>
</evidence>
<dbReference type="Pfam" id="PF13759">
    <property type="entry name" value="2OG-FeII_Oxy_5"/>
    <property type="match status" value="1"/>
</dbReference>
<keyword evidence="3" id="KW-1185">Reference proteome</keyword>
<evidence type="ECO:0000313" key="2">
    <source>
        <dbReference type="EMBL" id="KAL3782391.1"/>
    </source>
</evidence>
<gene>
    <name evidence="2" type="ORF">HJC23_005439</name>
</gene>
<protein>
    <recommendedName>
        <fullName evidence="4">JmjC domain-containing protein</fullName>
    </recommendedName>
</protein>
<proteinExistence type="predicted"/>
<evidence type="ECO:0000256" key="1">
    <source>
        <dbReference type="SAM" id="MobiDB-lite"/>
    </source>
</evidence>
<accession>A0ABD3P4U1</accession>
<reference evidence="2 3" key="1">
    <citation type="journal article" date="2020" name="G3 (Bethesda)">
        <title>Improved Reference Genome for Cyclotella cryptica CCMP332, a Model for Cell Wall Morphogenesis, Salinity Adaptation, and Lipid Production in Diatoms (Bacillariophyta).</title>
        <authorList>
            <person name="Roberts W.R."/>
            <person name="Downey K.M."/>
            <person name="Ruck E.C."/>
            <person name="Traller J.C."/>
            <person name="Alverson A.J."/>
        </authorList>
    </citation>
    <scope>NUCLEOTIDE SEQUENCE [LARGE SCALE GENOMIC DNA]</scope>
    <source>
        <strain evidence="2 3">CCMP332</strain>
    </source>
</reference>
<name>A0ABD3P4U1_9STRA</name>
<feature type="region of interest" description="Disordered" evidence="1">
    <location>
        <begin position="52"/>
        <end position="76"/>
    </location>
</feature>
<evidence type="ECO:0008006" key="4">
    <source>
        <dbReference type="Google" id="ProtNLM"/>
    </source>
</evidence>
<sequence>MSHYQVQKLWNGVTPILSTNLVNAGIVDPTFNDVLTRVAVAAFDELSKTRRNEQVVHHSSNVNGGEIAPNSGGTTIRRRRRQLTNNDSSHNSKLNAPTKSVASSMNNNFFEYQRTHGYRLAMPSISNCKSVQRLEEDLFMDASIHFLKHAVSANRVAKQVTSMGGEFSIDMWAAVQRGPGAYHAFHVHEGAIVSGVYYSACPVGCAPLVLRKPLLDGAPNDDEEADNESKNEMEANHKDDVVIHPKEGDLIVFPPWLKHGVPLANEARRKDEAVASDKSRVSWAFNLTARLANIGNPWDITR</sequence>
<dbReference type="Gene3D" id="2.60.120.620">
    <property type="entry name" value="q2cbj1_9rhob like domain"/>
    <property type="match status" value="1"/>
</dbReference>
<organism evidence="2 3">
    <name type="scientific">Cyclotella cryptica</name>
    <dbReference type="NCBI Taxonomy" id="29204"/>
    <lineage>
        <taxon>Eukaryota</taxon>
        <taxon>Sar</taxon>
        <taxon>Stramenopiles</taxon>
        <taxon>Ochrophyta</taxon>
        <taxon>Bacillariophyta</taxon>
        <taxon>Coscinodiscophyceae</taxon>
        <taxon>Thalassiosirophycidae</taxon>
        <taxon>Stephanodiscales</taxon>
        <taxon>Stephanodiscaceae</taxon>
        <taxon>Cyclotella</taxon>
    </lineage>
</organism>
<comment type="caution">
    <text evidence="2">The sequence shown here is derived from an EMBL/GenBank/DDBJ whole genome shotgun (WGS) entry which is preliminary data.</text>
</comment>
<dbReference type="AlphaFoldDB" id="A0ABD3P4U1"/>
<dbReference type="InterPro" id="IPR012668">
    <property type="entry name" value="CHP02466"/>
</dbReference>